<accession>A0A6N2YT57</accession>
<dbReference type="AlphaFoldDB" id="A0A6N2YT57"/>
<evidence type="ECO:0000313" key="2">
    <source>
        <dbReference type="EMBL" id="VYT69207.1"/>
    </source>
</evidence>
<evidence type="ECO:0008006" key="3">
    <source>
        <dbReference type="Google" id="ProtNLM"/>
    </source>
</evidence>
<dbReference type="EMBL" id="CACRUK010000004">
    <property type="protein sequence ID" value="VYT69207.1"/>
    <property type="molecule type" value="Genomic_DNA"/>
</dbReference>
<reference evidence="2" key="1">
    <citation type="submission" date="2019-11" db="EMBL/GenBank/DDBJ databases">
        <authorList>
            <person name="Feng L."/>
        </authorList>
    </citation>
    <scope>NUCLEOTIDE SEQUENCE</scope>
    <source>
        <strain evidence="2">RgnavusLFYP19</strain>
    </source>
</reference>
<keyword evidence="1" id="KW-0175">Coiled coil</keyword>
<gene>
    <name evidence="2" type="ORF">RGLFYP19_00466</name>
</gene>
<organism evidence="2">
    <name type="scientific">Mediterraneibacter gnavus</name>
    <name type="common">Ruminococcus gnavus</name>
    <dbReference type="NCBI Taxonomy" id="33038"/>
    <lineage>
        <taxon>Bacteria</taxon>
        <taxon>Bacillati</taxon>
        <taxon>Bacillota</taxon>
        <taxon>Clostridia</taxon>
        <taxon>Lachnospirales</taxon>
        <taxon>Lachnospiraceae</taxon>
        <taxon>Mediterraneibacter</taxon>
    </lineage>
</organism>
<sequence length="82" mass="9554">MSKKKTAEQLQMEADKLAEQLKKARAEAKKAKRLEDAERSRIELEKRKQEALELIEISKKCKLQSGCSIYEYLVSQRNAKKE</sequence>
<dbReference type="RefSeq" id="WP_022239394.1">
    <property type="nucleotide sequence ID" value="NZ_CACRUK010000004.1"/>
</dbReference>
<protein>
    <recommendedName>
        <fullName evidence="3">DUF3847 domain-containing protein</fullName>
    </recommendedName>
</protein>
<feature type="coiled-coil region" evidence="1">
    <location>
        <begin position="7"/>
        <end position="54"/>
    </location>
</feature>
<proteinExistence type="predicted"/>
<evidence type="ECO:0000256" key="1">
    <source>
        <dbReference type="SAM" id="Coils"/>
    </source>
</evidence>
<name>A0A6N2YT57_MEDGN</name>